<evidence type="ECO:0000256" key="3">
    <source>
        <dbReference type="ARBA" id="ARBA00023157"/>
    </source>
</evidence>
<keyword evidence="8" id="KW-1185">Reference proteome</keyword>
<dbReference type="InterPro" id="IPR013766">
    <property type="entry name" value="Thioredoxin_domain"/>
</dbReference>
<comment type="caution">
    <text evidence="7">The sequence shown here is derived from an EMBL/GenBank/DDBJ whole genome shotgun (WGS) entry which is preliminary data.</text>
</comment>
<dbReference type="InterPro" id="IPR050553">
    <property type="entry name" value="Thioredoxin_ResA/DsbE_sf"/>
</dbReference>
<evidence type="ECO:0000259" key="6">
    <source>
        <dbReference type="PROSITE" id="PS51352"/>
    </source>
</evidence>
<keyword evidence="4" id="KW-0676">Redox-active center</keyword>
<dbReference type="PANTHER" id="PTHR42852">
    <property type="entry name" value="THIOL:DISULFIDE INTERCHANGE PROTEIN DSBE"/>
    <property type="match status" value="1"/>
</dbReference>
<protein>
    <submittedName>
        <fullName evidence="7">TlpA family protein disulfide reductase</fullName>
    </submittedName>
</protein>
<keyword evidence="5" id="KW-0732">Signal</keyword>
<organism evidence="7 8">
    <name type="scientific">Polaribacter marinivivus</name>
    <dbReference type="NCBI Taxonomy" id="1524260"/>
    <lineage>
        <taxon>Bacteria</taxon>
        <taxon>Pseudomonadati</taxon>
        <taxon>Bacteroidota</taxon>
        <taxon>Flavobacteriia</taxon>
        <taxon>Flavobacteriales</taxon>
        <taxon>Flavobacteriaceae</taxon>
    </lineage>
</organism>
<evidence type="ECO:0000256" key="4">
    <source>
        <dbReference type="ARBA" id="ARBA00023284"/>
    </source>
</evidence>
<name>A0ABV8R8V2_9FLAO</name>
<feature type="chain" id="PRO_5046124045" evidence="5">
    <location>
        <begin position="19"/>
        <end position="456"/>
    </location>
</feature>
<dbReference type="RefSeq" id="WP_377407955.1">
    <property type="nucleotide sequence ID" value="NZ_JBHSCY010000001.1"/>
</dbReference>
<keyword evidence="2" id="KW-0201">Cytochrome c-type biogenesis</keyword>
<evidence type="ECO:0000256" key="1">
    <source>
        <dbReference type="ARBA" id="ARBA00004196"/>
    </source>
</evidence>
<sequence>MLRKLIALFLLISSFTIAQNTVKGYISPNLKSDWLILYRLEGTRQIFVNNTTIKKDSLYINNKIQAVGSFEITLPKNAKIGSYRATFRLEGAGFVDFFYNKEDVEFIFNPDFPQQSIAFTKSKENKLYKQYLDDITVVQEKIDSIQVAFLQNKKVKLDSAYKKAYSAFNKEQSKYESESKNMLIHDFITASPRINSETILNTPDEYLGLIKSTFFDKLDFTNKQLVNSSFLTNRILDYIFYINYADNAKEQQTLYKKTITKVLSKIDSKSYKSKIIEFLIGQFETQNNIEIIDYLFNEHYNKLPINLQNQQFKKEKEALFAAEIGRIAPDFSWSKNGQNFKLSTLNDAEKYVLVFWSTGCSHCLREIPQLHSFMKSKSNIKVVAFALEKEAFVWQEYTKANLQGWHNVLGLNKWENKTARTYNINATPSYFVLDKNKKIIAKPNEFKDVKEFINKL</sequence>
<dbReference type="CDD" id="cd02966">
    <property type="entry name" value="TlpA_like_family"/>
    <property type="match status" value="1"/>
</dbReference>
<reference evidence="8" key="1">
    <citation type="journal article" date="2019" name="Int. J. Syst. Evol. Microbiol.">
        <title>The Global Catalogue of Microorganisms (GCM) 10K type strain sequencing project: providing services to taxonomists for standard genome sequencing and annotation.</title>
        <authorList>
            <consortium name="The Broad Institute Genomics Platform"/>
            <consortium name="The Broad Institute Genome Sequencing Center for Infectious Disease"/>
            <person name="Wu L."/>
            <person name="Ma J."/>
        </authorList>
    </citation>
    <scope>NUCLEOTIDE SEQUENCE [LARGE SCALE GENOMIC DNA]</scope>
    <source>
        <strain evidence="8">CECT 8655</strain>
    </source>
</reference>
<dbReference type="PROSITE" id="PS51352">
    <property type="entry name" value="THIOREDOXIN_2"/>
    <property type="match status" value="1"/>
</dbReference>
<gene>
    <name evidence="7" type="ORF">ACFOWD_02880</name>
</gene>
<dbReference type="SUPFAM" id="SSF52833">
    <property type="entry name" value="Thioredoxin-like"/>
    <property type="match status" value="1"/>
</dbReference>
<keyword evidence="3" id="KW-1015">Disulfide bond</keyword>
<dbReference type="InterPro" id="IPR013740">
    <property type="entry name" value="Redoxin"/>
</dbReference>
<dbReference type="Pfam" id="PF08534">
    <property type="entry name" value="Redoxin"/>
    <property type="match status" value="1"/>
</dbReference>
<dbReference type="Gene3D" id="3.40.30.10">
    <property type="entry name" value="Glutaredoxin"/>
    <property type="match status" value="1"/>
</dbReference>
<dbReference type="Proteomes" id="UP001595826">
    <property type="component" value="Unassembled WGS sequence"/>
</dbReference>
<evidence type="ECO:0000313" key="8">
    <source>
        <dbReference type="Proteomes" id="UP001595826"/>
    </source>
</evidence>
<feature type="domain" description="Thioredoxin" evidence="6">
    <location>
        <begin position="322"/>
        <end position="456"/>
    </location>
</feature>
<dbReference type="PANTHER" id="PTHR42852:SF6">
    <property type="entry name" value="THIOL:DISULFIDE INTERCHANGE PROTEIN DSBE"/>
    <property type="match status" value="1"/>
</dbReference>
<comment type="subcellular location">
    <subcellularLocation>
        <location evidence="1">Cell envelope</location>
    </subcellularLocation>
</comment>
<evidence type="ECO:0000256" key="2">
    <source>
        <dbReference type="ARBA" id="ARBA00022748"/>
    </source>
</evidence>
<evidence type="ECO:0000313" key="7">
    <source>
        <dbReference type="EMBL" id="MFC4267839.1"/>
    </source>
</evidence>
<evidence type="ECO:0000256" key="5">
    <source>
        <dbReference type="SAM" id="SignalP"/>
    </source>
</evidence>
<dbReference type="InterPro" id="IPR036249">
    <property type="entry name" value="Thioredoxin-like_sf"/>
</dbReference>
<accession>A0ABV8R8V2</accession>
<proteinExistence type="predicted"/>
<dbReference type="EMBL" id="JBHSCY010000001">
    <property type="protein sequence ID" value="MFC4267839.1"/>
    <property type="molecule type" value="Genomic_DNA"/>
</dbReference>
<feature type="signal peptide" evidence="5">
    <location>
        <begin position="1"/>
        <end position="18"/>
    </location>
</feature>